<reference evidence="2 3" key="1">
    <citation type="journal article" date="2021" name="BMC Genomics">
        <title>Datura genome reveals duplications of psychoactive alkaloid biosynthetic genes and high mutation rate following tissue culture.</title>
        <authorList>
            <person name="Rajewski A."/>
            <person name="Carter-House D."/>
            <person name="Stajich J."/>
            <person name="Litt A."/>
        </authorList>
    </citation>
    <scope>NUCLEOTIDE SEQUENCE [LARGE SCALE GENOMIC DNA]</scope>
    <source>
        <strain evidence="2">AR-01</strain>
    </source>
</reference>
<proteinExistence type="predicted"/>
<evidence type="ECO:0000256" key="1">
    <source>
        <dbReference type="SAM" id="MobiDB-lite"/>
    </source>
</evidence>
<gene>
    <name evidence="2" type="ORF">HAX54_009460</name>
</gene>
<feature type="compositionally biased region" description="Basic and acidic residues" evidence="1">
    <location>
        <begin position="1"/>
        <end position="21"/>
    </location>
</feature>
<protein>
    <submittedName>
        <fullName evidence="2">Uncharacterized protein</fullName>
    </submittedName>
</protein>
<organism evidence="2 3">
    <name type="scientific">Datura stramonium</name>
    <name type="common">Jimsonweed</name>
    <name type="synonym">Common thornapple</name>
    <dbReference type="NCBI Taxonomy" id="4076"/>
    <lineage>
        <taxon>Eukaryota</taxon>
        <taxon>Viridiplantae</taxon>
        <taxon>Streptophyta</taxon>
        <taxon>Embryophyta</taxon>
        <taxon>Tracheophyta</taxon>
        <taxon>Spermatophyta</taxon>
        <taxon>Magnoliopsida</taxon>
        <taxon>eudicotyledons</taxon>
        <taxon>Gunneridae</taxon>
        <taxon>Pentapetalae</taxon>
        <taxon>asterids</taxon>
        <taxon>lamiids</taxon>
        <taxon>Solanales</taxon>
        <taxon>Solanaceae</taxon>
        <taxon>Solanoideae</taxon>
        <taxon>Datureae</taxon>
        <taxon>Datura</taxon>
    </lineage>
</organism>
<evidence type="ECO:0000313" key="3">
    <source>
        <dbReference type="Proteomes" id="UP000823775"/>
    </source>
</evidence>
<feature type="region of interest" description="Disordered" evidence="1">
    <location>
        <begin position="1"/>
        <end position="75"/>
    </location>
</feature>
<evidence type="ECO:0000313" key="2">
    <source>
        <dbReference type="EMBL" id="MCD7469965.1"/>
    </source>
</evidence>
<keyword evidence="3" id="KW-1185">Reference proteome</keyword>
<dbReference type="EMBL" id="JACEIK010001513">
    <property type="protein sequence ID" value="MCD7469965.1"/>
    <property type="molecule type" value="Genomic_DNA"/>
</dbReference>
<dbReference type="Proteomes" id="UP000823775">
    <property type="component" value="Unassembled WGS sequence"/>
</dbReference>
<accession>A0ABS8TG68</accession>
<feature type="compositionally biased region" description="Basic and acidic residues" evidence="1">
    <location>
        <begin position="28"/>
        <end position="50"/>
    </location>
</feature>
<name>A0ABS8TG68_DATST</name>
<sequence length="75" mass="8859">PVLYPKKEEREHNRAEQEKGVTEIPTTVKRDIQREDNVRGNAKREEEFQKPKVRQKYGNGKGRKQGNLAREEEQV</sequence>
<comment type="caution">
    <text evidence="2">The sequence shown here is derived from an EMBL/GenBank/DDBJ whole genome shotgun (WGS) entry which is preliminary data.</text>
</comment>
<feature type="non-terminal residue" evidence="2">
    <location>
        <position position="1"/>
    </location>
</feature>